<comment type="similarity">
    <text evidence="2">Belongs to the dpy-30 family.</text>
</comment>
<organism evidence="5 6">
    <name type="scientific">Petrolisthes cinctipes</name>
    <name type="common">Flat porcelain crab</name>
    <dbReference type="NCBI Taxonomy" id="88211"/>
    <lineage>
        <taxon>Eukaryota</taxon>
        <taxon>Metazoa</taxon>
        <taxon>Ecdysozoa</taxon>
        <taxon>Arthropoda</taxon>
        <taxon>Crustacea</taxon>
        <taxon>Multicrustacea</taxon>
        <taxon>Malacostraca</taxon>
        <taxon>Eumalacostraca</taxon>
        <taxon>Eucarida</taxon>
        <taxon>Decapoda</taxon>
        <taxon>Pleocyemata</taxon>
        <taxon>Anomura</taxon>
        <taxon>Galatheoidea</taxon>
        <taxon>Porcellanidae</taxon>
        <taxon>Petrolisthes</taxon>
    </lineage>
</organism>
<dbReference type="Proteomes" id="UP001286313">
    <property type="component" value="Unassembled WGS sequence"/>
</dbReference>
<dbReference type="CDD" id="cd22965">
    <property type="entry name" value="DD_DPY30_SDC1"/>
    <property type="match status" value="1"/>
</dbReference>
<protein>
    <recommendedName>
        <fullName evidence="7">Dpy-30-like protein</fullName>
    </recommendedName>
</protein>
<dbReference type="Pfam" id="PF05186">
    <property type="entry name" value="Dpy-30"/>
    <property type="match status" value="1"/>
</dbReference>
<name>A0AAE1KHM1_PETCI</name>
<gene>
    <name evidence="5" type="ORF">Pcinc_022893</name>
</gene>
<dbReference type="InterPro" id="IPR007858">
    <property type="entry name" value="Dpy-30_motif"/>
</dbReference>
<proteinExistence type="inferred from homology"/>
<dbReference type="InterPro" id="IPR049629">
    <property type="entry name" value="DPY30_SDC1_DD"/>
</dbReference>
<comment type="subcellular location">
    <subcellularLocation>
        <location evidence="1">Nucleus</location>
    </subcellularLocation>
</comment>
<keyword evidence="3" id="KW-0539">Nucleus</keyword>
<evidence type="ECO:0000313" key="5">
    <source>
        <dbReference type="EMBL" id="KAK3872005.1"/>
    </source>
</evidence>
<dbReference type="Gene3D" id="1.20.890.10">
    <property type="entry name" value="cAMP-dependent protein kinase regulatory subunit, dimerization-anchoring domain"/>
    <property type="match status" value="1"/>
</dbReference>
<dbReference type="AlphaFoldDB" id="A0AAE1KHM1"/>
<dbReference type="FunFam" id="1.20.890.10:FF:000003">
    <property type="entry name" value="protein dpy-30 homolog"/>
    <property type="match status" value="1"/>
</dbReference>
<comment type="caution">
    <text evidence="5">The sequence shown here is derived from an EMBL/GenBank/DDBJ whole genome shotgun (WGS) entry which is preliminary data.</text>
</comment>
<evidence type="ECO:0000256" key="4">
    <source>
        <dbReference type="SAM" id="MobiDB-lite"/>
    </source>
</evidence>
<evidence type="ECO:0008006" key="7">
    <source>
        <dbReference type="Google" id="ProtNLM"/>
    </source>
</evidence>
<evidence type="ECO:0000256" key="2">
    <source>
        <dbReference type="ARBA" id="ARBA00010849"/>
    </source>
</evidence>
<evidence type="ECO:0000256" key="3">
    <source>
        <dbReference type="ARBA" id="ARBA00023242"/>
    </source>
</evidence>
<sequence>MLINPSYSNLDLISATRLHDTKRKKTIKITKCRPERNHSKPNKGELSDWCPCRMDSEAESSDVVSDVVEKASNGGGESNGEPSTKRAKVDFSSLPTRQYLDQTVVPILLQAVMQLNKERPGDPIEWLANYLLKNKSQYTNGSSS</sequence>
<evidence type="ECO:0000313" key="6">
    <source>
        <dbReference type="Proteomes" id="UP001286313"/>
    </source>
</evidence>
<reference evidence="5" key="1">
    <citation type="submission" date="2023-10" db="EMBL/GenBank/DDBJ databases">
        <title>Genome assemblies of two species of porcelain crab, Petrolisthes cinctipes and Petrolisthes manimaculis (Anomura: Porcellanidae).</title>
        <authorList>
            <person name="Angst P."/>
        </authorList>
    </citation>
    <scope>NUCLEOTIDE SEQUENCE</scope>
    <source>
        <strain evidence="5">PB745_01</strain>
        <tissue evidence="5">Gill</tissue>
    </source>
</reference>
<accession>A0AAE1KHM1</accession>
<evidence type="ECO:0000256" key="1">
    <source>
        <dbReference type="ARBA" id="ARBA00004123"/>
    </source>
</evidence>
<feature type="region of interest" description="Disordered" evidence="4">
    <location>
        <begin position="58"/>
        <end position="90"/>
    </location>
</feature>
<keyword evidence="6" id="KW-1185">Reference proteome</keyword>
<dbReference type="EMBL" id="JAWQEG010002436">
    <property type="protein sequence ID" value="KAK3872005.1"/>
    <property type="molecule type" value="Genomic_DNA"/>
</dbReference>
<dbReference type="GO" id="GO:0005634">
    <property type="term" value="C:nucleus"/>
    <property type="evidence" value="ECO:0007669"/>
    <property type="project" value="UniProtKB-SubCell"/>
</dbReference>